<reference evidence="5" key="3">
    <citation type="journal article" date="2020" name="Curr. Biol.">
        <title>Chromatin organization in early land plants reveals an ancestral association between H3K27me3, transposons, and constitutive heterochromatin.</title>
        <authorList>
            <person name="Montgomery S.A."/>
            <person name="Tanizawa Y."/>
            <person name="Galik B."/>
            <person name="Wang N."/>
            <person name="Ito T."/>
            <person name="Mochizuki T."/>
            <person name="Akimcheva S."/>
            <person name="Bowman J.L."/>
            <person name="Cognat V."/>
            <person name="Marechal-Drouard L."/>
            <person name="Ekker H."/>
            <person name="Hong S.F."/>
            <person name="Kohchi T."/>
            <person name="Lin S.S."/>
            <person name="Liu L.D."/>
            <person name="Nakamura Y."/>
            <person name="Valeeva L.R."/>
            <person name="Shakirov E.V."/>
            <person name="Shippen D.E."/>
            <person name="Wei W.L."/>
            <person name="Yagura M."/>
            <person name="Yamaoka S."/>
            <person name="Yamato K.T."/>
            <person name="Liu C."/>
            <person name="Berger F."/>
        </authorList>
    </citation>
    <scope>NUCLEOTIDE SEQUENCE [LARGE SCALE GENOMIC DNA]</scope>
    <source>
        <strain evidence="5">Tak-1</strain>
    </source>
</reference>
<organism evidence="3 4">
    <name type="scientific">Marchantia polymorpha subsp. ruderalis</name>
    <dbReference type="NCBI Taxonomy" id="1480154"/>
    <lineage>
        <taxon>Eukaryota</taxon>
        <taxon>Viridiplantae</taxon>
        <taxon>Streptophyta</taxon>
        <taxon>Embryophyta</taxon>
        <taxon>Marchantiophyta</taxon>
        <taxon>Marchantiopsida</taxon>
        <taxon>Marchantiidae</taxon>
        <taxon>Marchantiales</taxon>
        <taxon>Marchantiaceae</taxon>
        <taxon>Marchantia</taxon>
    </lineage>
</organism>
<dbReference type="InterPro" id="IPR023213">
    <property type="entry name" value="CAT-like_dom_sf"/>
</dbReference>
<gene>
    <name evidence="3" type="ORF">AXG93_2035s1350</name>
    <name evidence="2" type="ORF">Mp_7g11870</name>
</gene>
<evidence type="ECO:0000256" key="1">
    <source>
        <dbReference type="ARBA" id="ARBA00009861"/>
    </source>
</evidence>
<evidence type="ECO:0000313" key="2">
    <source>
        <dbReference type="EMBL" id="BBN17089.1"/>
    </source>
</evidence>
<dbReference type="PANTHER" id="PTHR31642:SF160">
    <property type="entry name" value="HXXXD-TYPE ACYL-TRANSFERASE FAMILY PROTEIN"/>
    <property type="match status" value="1"/>
</dbReference>
<dbReference type="InterPro" id="IPR050317">
    <property type="entry name" value="Plant_Fungal_Acyltransferase"/>
</dbReference>
<dbReference type="Proteomes" id="UP000077202">
    <property type="component" value="Unassembled WGS sequence"/>
</dbReference>
<dbReference type="EMBL" id="LVLJ01003074">
    <property type="protein sequence ID" value="OAE22751.1"/>
    <property type="molecule type" value="Genomic_DNA"/>
</dbReference>
<accession>A0A176VR16</accession>
<dbReference type="AlphaFoldDB" id="A0A176VR16"/>
<dbReference type="GO" id="GO:0016747">
    <property type="term" value="F:acyltransferase activity, transferring groups other than amino-acyl groups"/>
    <property type="evidence" value="ECO:0007669"/>
    <property type="project" value="TreeGrafter"/>
</dbReference>
<evidence type="ECO:0000313" key="4">
    <source>
        <dbReference type="Proteomes" id="UP000077202"/>
    </source>
</evidence>
<dbReference type="Proteomes" id="UP001162541">
    <property type="component" value="Chromosome 7"/>
</dbReference>
<proteinExistence type="inferred from homology"/>
<sequence length="477" mass="52520">MDVSVARTSLVVPAKPIREHWLPLSNLDRVVMPTYVRVLLVYGISGAEKRSYAEVLQTLKYSLARVLVDFYPMAGRLGVQDDGLVNLHCNGAGAIFSEACANQPLNNVELASHMSALSGMDVADIGPGPLYVPSREMQIPALVIQVTHFACENVVVAVNWHHTVADIYSGCHFLKSWAELASGRTQPSLRPVHSRHLVQPRDELDITLAERWARLARVARAATERAEDPPAVLRAFDLSYERAVELQQKIDRDRDREGRGSGVEVSLNLAVAAADSSILAQLWRLLAKARRAEEPDDADNASRLFMFVEGRSFLNLPAGFFGNVVGCACARSTEEHLMGGTLASVAQLIQSALAEISCAEFFQSLIDWVEAQRLSSARHEQGLSLEHYVAATLWTFAPLYGLDFGWGKPSFALTNPAPRRLFDGLVILPGPHHEANKTALIQIRASCLNRLKDDPEFLTLCSPVRFLQPEPQSQSSL</sequence>
<evidence type="ECO:0000313" key="5">
    <source>
        <dbReference type="Proteomes" id="UP001162541"/>
    </source>
</evidence>
<comment type="similarity">
    <text evidence="1">Belongs to the plant acyltransferase family.</text>
</comment>
<dbReference type="PANTHER" id="PTHR31642">
    <property type="entry name" value="TRICHOTHECENE 3-O-ACETYLTRANSFERASE"/>
    <property type="match status" value="1"/>
</dbReference>
<protein>
    <submittedName>
        <fullName evidence="3">Uncharacterized protein</fullName>
    </submittedName>
</protein>
<keyword evidence="4" id="KW-1185">Reference proteome</keyword>
<reference evidence="3 4" key="1">
    <citation type="submission" date="2016-03" db="EMBL/GenBank/DDBJ databases">
        <title>Mechanisms controlling the formation of the plant cell surface in tip-growing cells are functionally conserved among land plants.</title>
        <authorList>
            <person name="Honkanen S."/>
            <person name="Jones V.A."/>
            <person name="Morieri G."/>
            <person name="Champion C."/>
            <person name="Hetherington A.J."/>
            <person name="Kelly S."/>
            <person name="Saint-Marcoux D."/>
            <person name="Proust H."/>
            <person name="Prescott H."/>
            <person name="Dolan L."/>
        </authorList>
    </citation>
    <scope>NUCLEOTIDE SEQUENCE [LARGE SCALE GENOMIC DNA]</scope>
    <source>
        <strain evidence="4">cv. Tak-1 and cv. Tak-2</strain>
        <tissue evidence="3">Whole gametophyte</tissue>
    </source>
</reference>
<dbReference type="Gene3D" id="3.30.559.10">
    <property type="entry name" value="Chloramphenicol acetyltransferase-like domain"/>
    <property type="match status" value="2"/>
</dbReference>
<evidence type="ECO:0000313" key="3">
    <source>
        <dbReference type="EMBL" id="OAE22751.1"/>
    </source>
</evidence>
<name>A0A176VR16_MARPO</name>
<reference evidence="2" key="2">
    <citation type="journal article" date="2019" name="Curr. Biol.">
        <title>Chromatin organization in early land plants reveals an ancestral association between H3K27me3, transposons, and constitutive heterochromatin.</title>
        <authorList>
            <person name="Montgomery S.A."/>
            <person name="Tanizawa Y."/>
            <person name="Galik B."/>
            <person name="Wang N."/>
            <person name="Ito T."/>
            <person name="Mochizuki T."/>
            <person name="Akimcheva S."/>
            <person name="Bowman J."/>
            <person name="Cognat V."/>
            <person name="Drouard L."/>
            <person name="Ekker H."/>
            <person name="Houng S."/>
            <person name="Kohchi T."/>
            <person name="Lin S."/>
            <person name="Liu L.D."/>
            <person name="Nakamura Y."/>
            <person name="Valeeva L.R."/>
            <person name="Shakirov E.V."/>
            <person name="Shippen D.E."/>
            <person name="Wei W."/>
            <person name="Yagura M."/>
            <person name="Yamaoka S."/>
            <person name="Yamato K.T."/>
            <person name="Liu C."/>
            <person name="Berger F."/>
        </authorList>
    </citation>
    <scope>NUCLEOTIDE SEQUENCE [LARGE SCALE GENOMIC DNA]</scope>
    <source>
        <strain evidence="2">Tak-1</strain>
    </source>
</reference>
<dbReference type="EMBL" id="AP019872">
    <property type="protein sequence ID" value="BBN17089.1"/>
    <property type="molecule type" value="Genomic_DNA"/>
</dbReference>
<dbReference type="Pfam" id="PF02458">
    <property type="entry name" value="Transferase"/>
    <property type="match status" value="1"/>
</dbReference>